<evidence type="ECO:0000313" key="1">
    <source>
        <dbReference type="EMBL" id="MEL0611452.1"/>
    </source>
</evidence>
<accession>A0ABU9FYZ1</accession>
<proteinExistence type="predicted"/>
<sequence>ALLLIYQFESHDCAISLNQIQDIYISTFGFTFPKGFSLSEIITTKREPTLKDKCSISHTRNDHEKY</sequence>
<gene>
    <name evidence="1" type="ORF">V8Z71_24705</name>
</gene>
<name>A0ABU9FYZ1_9VIBR</name>
<dbReference type="EMBL" id="JBANDX010000323">
    <property type="protein sequence ID" value="MEL0611452.1"/>
    <property type="molecule type" value="Genomic_DNA"/>
</dbReference>
<dbReference type="Proteomes" id="UP001377160">
    <property type="component" value="Unassembled WGS sequence"/>
</dbReference>
<evidence type="ECO:0000313" key="2">
    <source>
        <dbReference type="Proteomes" id="UP001377160"/>
    </source>
</evidence>
<organism evidence="1 2">
    <name type="scientific">Vibrio echinoideorum</name>
    <dbReference type="NCBI Taxonomy" id="2100116"/>
    <lineage>
        <taxon>Bacteria</taxon>
        <taxon>Pseudomonadati</taxon>
        <taxon>Pseudomonadota</taxon>
        <taxon>Gammaproteobacteria</taxon>
        <taxon>Vibrionales</taxon>
        <taxon>Vibrionaceae</taxon>
        <taxon>Vibrio</taxon>
    </lineage>
</organism>
<protein>
    <submittedName>
        <fullName evidence="1">Uncharacterized protein</fullName>
    </submittedName>
</protein>
<comment type="caution">
    <text evidence="1">The sequence shown here is derived from an EMBL/GenBank/DDBJ whole genome shotgun (WGS) entry which is preliminary data.</text>
</comment>
<keyword evidence="2" id="KW-1185">Reference proteome</keyword>
<feature type="non-terminal residue" evidence="1">
    <location>
        <position position="1"/>
    </location>
</feature>
<reference evidence="1 2" key="1">
    <citation type="submission" date="2024-02" db="EMBL/GenBank/DDBJ databases">
        <title>Bacteria isolated from the canopy kelp, Nereocystis luetkeana.</title>
        <authorList>
            <person name="Pfister C.A."/>
            <person name="Younker I.T."/>
            <person name="Light S.H."/>
        </authorList>
    </citation>
    <scope>NUCLEOTIDE SEQUENCE [LARGE SCALE GENOMIC DNA]</scope>
    <source>
        <strain evidence="1 2">TI.1.15</strain>
    </source>
</reference>